<dbReference type="SUPFAM" id="SSF52540">
    <property type="entry name" value="P-loop containing nucleoside triphosphate hydrolases"/>
    <property type="match status" value="1"/>
</dbReference>
<dbReference type="GO" id="GO:0043531">
    <property type="term" value="F:ADP binding"/>
    <property type="evidence" value="ECO:0007669"/>
    <property type="project" value="InterPro"/>
</dbReference>
<keyword evidence="3" id="KW-0677">Repeat</keyword>
<dbReference type="PANTHER" id="PTHR36766">
    <property type="entry name" value="PLANT BROAD-SPECTRUM MILDEW RESISTANCE PROTEIN RPW8"/>
    <property type="match status" value="1"/>
</dbReference>
<dbReference type="PANTHER" id="PTHR36766:SF45">
    <property type="entry name" value="NB-ARC DOMAIN-CONTAINING PROTEIN"/>
    <property type="match status" value="1"/>
</dbReference>
<dbReference type="Gene3D" id="1.20.5.4130">
    <property type="match status" value="1"/>
</dbReference>
<evidence type="ECO:0000256" key="5">
    <source>
        <dbReference type="ARBA" id="ARBA00022821"/>
    </source>
</evidence>
<dbReference type="OrthoDB" id="1257817at2759"/>
<dbReference type="SUPFAM" id="SSF52058">
    <property type="entry name" value="L domain-like"/>
    <property type="match status" value="2"/>
</dbReference>
<proteinExistence type="inferred from homology"/>
<keyword evidence="7" id="KW-0175">Coiled coil</keyword>
<evidence type="ECO:0000259" key="8">
    <source>
        <dbReference type="Pfam" id="PF00931"/>
    </source>
</evidence>
<evidence type="ECO:0000256" key="7">
    <source>
        <dbReference type="SAM" id="Coils"/>
    </source>
</evidence>
<dbReference type="GO" id="GO:0051707">
    <property type="term" value="P:response to other organism"/>
    <property type="evidence" value="ECO:0007669"/>
    <property type="project" value="UniProtKB-ARBA"/>
</dbReference>
<accession>A0A9J5WTD2</accession>
<dbReference type="Pfam" id="PF00931">
    <property type="entry name" value="NB-ARC"/>
    <property type="match status" value="1"/>
</dbReference>
<protein>
    <submittedName>
        <fullName evidence="12">Uncharacterized protein</fullName>
    </submittedName>
</protein>
<dbReference type="Gene3D" id="3.40.50.300">
    <property type="entry name" value="P-loop containing nucleotide triphosphate hydrolases"/>
    <property type="match status" value="1"/>
</dbReference>
<dbReference type="PRINTS" id="PR00364">
    <property type="entry name" value="DISEASERSIST"/>
</dbReference>
<organism evidence="12 13">
    <name type="scientific">Solanum commersonii</name>
    <name type="common">Commerson's wild potato</name>
    <name type="synonym">Commerson's nightshade</name>
    <dbReference type="NCBI Taxonomy" id="4109"/>
    <lineage>
        <taxon>Eukaryota</taxon>
        <taxon>Viridiplantae</taxon>
        <taxon>Streptophyta</taxon>
        <taxon>Embryophyta</taxon>
        <taxon>Tracheophyta</taxon>
        <taxon>Spermatophyta</taxon>
        <taxon>Magnoliopsida</taxon>
        <taxon>eudicotyledons</taxon>
        <taxon>Gunneridae</taxon>
        <taxon>Pentapetalae</taxon>
        <taxon>asterids</taxon>
        <taxon>lamiids</taxon>
        <taxon>Solanales</taxon>
        <taxon>Solanaceae</taxon>
        <taxon>Solanoideae</taxon>
        <taxon>Solaneae</taxon>
        <taxon>Solanum</taxon>
    </lineage>
</organism>
<dbReference type="InterPro" id="IPR041118">
    <property type="entry name" value="Rx_N"/>
</dbReference>
<dbReference type="Pfam" id="PF25019">
    <property type="entry name" value="LRR_R13L1-DRL21"/>
    <property type="match status" value="1"/>
</dbReference>
<evidence type="ECO:0000259" key="11">
    <source>
        <dbReference type="Pfam" id="PF25019"/>
    </source>
</evidence>
<gene>
    <name evidence="12" type="ORF">H5410_058669</name>
</gene>
<dbReference type="InterPro" id="IPR042197">
    <property type="entry name" value="Apaf_helical"/>
</dbReference>
<evidence type="ECO:0000256" key="6">
    <source>
        <dbReference type="ARBA" id="ARBA00022840"/>
    </source>
</evidence>
<dbReference type="EMBL" id="JACXVP010000011">
    <property type="protein sequence ID" value="KAG5578535.1"/>
    <property type="molecule type" value="Genomic_DNA"/>
</dbReference>
<sequence>METAKLWKIAIFLKREKRLFLVSFFDQRDSFGIAIANFQKMDIGLAVGGAFLSSVLQVLFDRLAPNSDLLKMFKRDKRDVRLLKKLRMTLLGLQAVLSDAENKKASNPYVSQWLSELQDAVDGAENLIEEVNYEVLRLKVEGQQQNLGETSNPQISHLSLSLSDEFFLNIKDKLEENIETLEELQKQIGFLDLTKYLDSSKQETREFSTSVVVESEIFGRQNEIEELIDHLLSEDGHGKNLTVIPVVGMGGVGKTTLAKSVYNDEKVKEHFGLKAWICVSEPYDAIRITKELLQEIGLKVDNNLNQLQVKLKESLKGKKFLIVLDDVWNDNYKEWDDLRNLFVQGDVGSKIIVTTRKESVALMMGSGAINVGTLSSEVSWALFKRHSLENRDPEEHPELEEVGIQIAHKCKGLPLALKALAGILRSKSEVDEWRDILRSEIWELPSRSNGILPALMLSYNDLRPHLKRCFAFCAIYPKDYLFCKEQVIHLWIANGLVQQLHSANQFFLELRSRSLFERVRESSEWIPGEFLMHDLVNDLAQIASSNLCIRLEENQGSHMLEQSQHMSYSMGQGDFEKLKPLYKLEQLRTLLPIDIQQRSCRLSKRVLHDILPRLTSLRALSLSHYENAELPDNLFIKLKHLRFLDLSWTAIKKLPDSICVLYNLETLLLSHCSNLYKLPLHMEKLINLRHLDISEAHLRRPLHLNKLRNLHVLVGAKFLLSGRSGSRMEDLGELHNLYGSLSILELQNVVDRRESMKANMREKKHVGRLSLEWSRSFADNSQTERDILDELQPNTNIKVLQITGYRGTKFPNWLADHSFHKLMELSLSDCKDCDSLPALGQLPCLKFLTIRGMHQITEVSEEFYGSLSSKKPFNSLEKLDFAEMPDWKQWHVLGKGEFPILEQLSIEDCPKLIGKLPENLSSLTRLRISNCPELSLETPIQLSNLKELKVAGCPKVGVLFENAQLFTSQLEGMKQIVEFVITDCKSLTSLPISILPSTLKRIRISGCGKLKLEASMNAMFLEELSLKGCDSPEFCPKSTLFELLEVCDNLEILSVACGTQMTSLHIHDCKMLKSLPEHMQELLPSLKELQLWRCPEIESFPEGGLPFNLQVLWINKCNETEISHDGSDLAGENWELPSSIQSLTISNLKTLSSQLLKSLTSLKYLRTYNLPQIQSLLEEGLPSSLCELHLSSHHHLHSLPTEGLQHLTWLRHLQIWNCPNLQSLPKSGMPFSLSVLHIWDCPNLQSLPESGMPSSLSQLYILNCPNLRSLPLKGMPPSISKLSIYKCPLLKPLLQFDKGEYWPKIAQISTIISNGEFHLSLSHTQTVSDRCQVVSIICLGTQLLPESFASICLPKGRTDSGFR</sequence>
<keyword evidence="5" id="KW-0611">Plant defense</keyword>
<keyword evidence="6" id="KW-0067">ATP-binding</keyword>
<evidence type="ECO:0000256" key="2">
    <source>
        <dbReference type="ARBA" id="ARBA00022614"/>
    </source>
</evidence>
<evidence type="ECO:0000313" key="12">
    <source>
        <dbReference type="EMBL" id="KAG5578535.1"/>
    </source>
</evidence>
<dbReference type="InterPro" id="IPR002182">
    <property type="entry name" value="NB-ARC"/>
</dbReference>
<evidence type="ECO:0000259" key="10">
    <source>
        <dbReference type="Pfam" id="PF23559"/>
    </source>
</evidence>
<name>A0A9J5WTD2_SOLCO</name>
<dbReference type="FunFam" id="3.40.50.300:FF:001091">
    <property type="entry name" value="Probable disease resistance protein At1g61300"/>
    <property type="match status" value="1"/>
</dbReference>
<dbReference type="GO" id="GO:0006952">
    <property type="term" value="P:defense response"/>
    <property type="evidence" value="ECO:0007669"/>
    <property type="project" value="UniProtKB-KW"/>
</dbReference>
<dbReference type="InterPro" id="IPR027417">
    <property type="entry name" value="P-loop_NTPase"/>
</dbReference>
<dbReference type="InterPro" id="IPR058922">
    <property type="entry name" value="WHD_DRP"/>
</dbReference>
<comment type="caution">
    <text evidence="12">The sequence shown here is derived from an EMBL/GenBank/DDBJ whole genome shotgun (WGS) entry which is preliminary data.</text>
</comment>
<keyword evidence="4" id="KW-0547">Nucleotide-binding</keyword>
<reference evidence="12 13" key="1">
    <citation type="submission" date="2020-09" db="EMBL/GenBank/DDBJ databases">
        <title>De no assembly of potato wild relative species, Solanum commersonii.</title>
        <authorList>
            <person name="Cho K."/>
        </authorList>
    </citation>
    <scope>NUCLEOTIDE SEQUENCE [LARGE SCALE GENOMIC DNA]</scope>
    <source>
        <strain evidence="12">LZ3.2</strain>
        <tissue evidence="12">Leaf</tissue>
    </source>
</reference>
<dbReference type="InterPro" id="IPR032675">
    <property type="entry name" value="LRR_dom_sf"/>
</dbReference>
<dbReference type="Proteomes" id="UP000824120">
    <property type="component" value="Chromosome 11"/>
</dbReference>
<feature type="domain" description="Disease resistance protein winged helix" evidence="10">
    <location>
        <begin position="475"/>
        <end position="540"/>
    </location>
</feature>
<evidence type="ECO:0000259" key="9">
    <source>
        <dbReference type="Pfam" id="PF18052"/>
    </source>
</evidence>
<keyword evidence="2" id="KW-0433">Leucine-rich repeat</keyword>
<dbReference type="Pfam" id="PF18052">
    <property type="entry name" value="Rx_N"/>
    <property type="match status" value="1"/>
</dbReference>
<evidence type="ECO:0000256" key="1">
    <source>
        <dbReference type="ARBA" id="ARBA00008894"/>
    </source>
</evidence>
<dbReference type="Gene3D" id="1.10.8.430">
    <property type="entry name" value="Helical domain of apoptotic protease-activating factors"/>
    <property type="match status" value="1"/>
</dbReference>
<feature type="domain" description="NB-ARC" evidence="8">
    <location>
        <begin position="221"/>
        <end position="391"/>
    </location>
</feature>
<comment type="similarity">
    <text evidence="1">Belongs to the disease resistance NB-LRR family.</text>
</comment>
<dbReference type="GO" id="GO:0005524">
    <property type="term" value="F:ATP binding"/>
    <property type="evidence" value="ECO:0007669"/>
    <property type="project" value="UniProtKB-KW"/>
</dbReference>
<feature type="domain" description="R13L1/DRL21-like LRR repeat region" evidence="11">
    <location>
        <begin position="728"/>
        <end position="853"/>
    </location>
</feature>
<feature type="coiled-coil region" evidence="7">
    <location>
        <begin position="83"/>
        <end position="134"/>
    </location>
</feature>
<feature type="domain" description="Disease resistance N-terminal" evidence="9">
    <location>
        <begin position="51"/>
        <end position="145"/>
    </location>
</feature>
<dbReference type="InterPro" id="IPR056789">
    <property type="entry name" value="LRR_R13L1-DRL21"/>
</dbReference>
<evidence type="ECO:0000313" key="13">
    <source>
        <dbReference type="Proteomes" id="UP000824120"/>
    </source>
</evidence>
<evidence type="ECO:0000256" key="4">
    <source>
        <dbReference type="ARBA" id="ARBA00022741"/>
    </source>
</evidence>
<dbReference type="Pfam" id="PF23559">
    <property type="entry name" value="WHD_DRP"/>
    <property type="match status" value="1"/>
</dbReference>
<dbReference type="Gene3D" id="3.80.10.10">
    <property type="entry name" value="Ribonuclease Inhibitor"/>
    <property type="match status" value="4"/>
</dbReference>
<evidence type="ECO:0000256" key="3">
    <source>
        <dbReference type="ARBA" id="ARBA00022737"/>
    </source>
</evidence>
<keyword evidence="13" id="KW-1185">Reference proteome</keyword>